<evidence type="ECO:0000313" key="2">
    <source>
        <dbReference type="Proteomes" id="UP000799444"/>
    </source>
</evidence>
<dbReference type="AlphaFoldDB" id="A0A9P4QQ74"/>
<protein>
    <submittedName>
        <fullName evidence="1">Uncharacterized protein</fullName>
    </submittedName>
</protein>
<comment type="caution">
    <text evidence="1">The sequence shown here is derived from an EMBL/GenBank/DDBJ whole genome shotgun (WGS) entry which is preliminary data.</text>
</comment>
<proteinExistence type="predicted"/>
<dbReference type="EMBL" id="ML996238">
    <property type="protein sequence ID" value="KAF2729685.1"/>
    <property type="molecule type" value="Genomic_DNA"/>
</dbReference>
<sequence>MSYDDTYTPSASAIETRARIPTEAADKLACGIIPGFELLRLSDIHLVPNYSLQDKTPKNPDDWTLPHTSLVMIASSLRSIGVSEDVITVITADRGCIQLVSELRSMFCPFLPIRGSTVTTVFNALRADVEHFAHREARIVIRHLLKEHVRRFPGSAHLHALLSHLDTFAAKWHWWFENTFHYQHNRNDRPPIELIEFAHDIWDETTEYFQDLQDRRQMQYLDLVIAHLEVSVAAWRQSAKNIGTGNRRDDGKLVRGARASRTIEHYSCYADEEQLDLLYRLLEAKNWKDKQEVVEAWWTLMVRAIFFSCTLRYLPYAEFPAVASAFHASRTPVYIT</sequence>
<organism evidence="1 2">
    <name type="scientific">Polyplosphaeria fusca</name>
    <dbReference type="NCBI Taxonomy" id="682080"/>
    <lineage>
        <taxon>Eukaryota</taxon>
        <taxon>Fungi</taxon>
        <taxon>Dikarya</taxon>
        <taxon>Ascomycota</taxon>
        <taxon>Pezizomycotina</taxon>
        <taxon>Dothideomycetes</taxon>
        <taxon>Pleosporomycetidae</taxon>
        <taxon>Pleosporales</taxon>
        <taxon>Tetraplosphaeriaceae</taxon>
        <taxon>Polyplosphaeria</taxon>
    </lineage>
</organism>
<name>A0A9P4QQ74_9PLEO</name>
<reference evidence="1" key="1">
    <citation type="journal article" date="2020" name="Stud. Mycol.">
        <title>101 Dothideomycetes genomes: a test case for predicting lifestyles and emergence of pathogens.</title>
        <authorList>
            <person name="Haridas S."/>
            <person name="Albert R."/>
            <person name="Binder M."/>
            <person name="Bloem J."/>
            <person name="Labutti K."/>
            <person name="Salamov A."/>
            <person name="Andreopoulos B."/>
            <person name="Baker S."/>
            <person name="Barry K."/>
            <person name="Bills G."/>
            <person name="Bluhm B."/>
            <person name="Cannon C."/>
            <person name="Castanera R."/>
            <person name="Culley D."/>
            <person name="Daum C."/>
            <person name="Ezra D."/>
            <person name="Gonzalez J."/>
            <person name="Henrissat B."/>
            <person name="Kuo A."/>
            <person name="Liang C."/>
            <person name="Lipzen A."/>
            <person name="Lutzoni F."/>
            <person name="Magnuson J."/>
            <person name="Mondo S."/>
            <person name="Nolan M."/>
            <person name="Ohm R."/>
            <person name="Pangilinan J."/>
            <person name="Park H.-J."/>
            <person name="Ramirez L."/>
            <person name="Alfaro M."/>
            <person name="Sun H."/>
            <person name="Tritt A."/>
            <person name="Yoshinaga Y."/>
            <person name="Zwiers L.-H."/>
            <person name="Turgeon B."/>
            <person name="Goodwin S."/>
            <person name="Spatafora J."/>
            <person name="Crous P."/>
            <person name="Grigoriev I."/>
        </authorList>
    </citation>
    <scope>NUCLEOTIDE SEQUENCE</scope>
    <source>
        <strain evidence="1">CBS 125425</strain>
    </source>
</reference>
<keyword evidence="2" id="KW-1185">Reference proteome</keyword>
<accession>A0A9P4QQ74</accession>
<evidence type="ECO:0000313" key="1">
    <source>
        <dbReference type="EMBL" id="KAF2729685.1"/>
    </source>
</evidence>
<dbReference type="Proteomes" id="UP000799444">
    <property type="component" value="Unassembled WGS sequence"/>
</dbReference>
<gene>
    <name evidence="1" type="ORF">EJ04DRAFT_568440</name>
</gene>
<dbReference type="OrthoDB" id="5227693at2759"/>